<dbReference type="Proteomes" id="UP000185622">
    <property type="component" value="Plasmid unnamed1"/>
</dbReference>
<dbReference type="EMBL" id="CP019438">
    <property type="protein sequence ID" value="AQS50100.1"/>
    <property type="molecule type" value="Genomic_DNA"/>
</dbReference>
<geneLocation type="plasmid" evidence="1 2">
    <name>unnamed1</name>
</geneLocation>
<keyword evidence="1" id="KW-0614">Plasmid</keyword>
<keyword evidence="2" id="KW-1185">Reference proteome</keyword>
<evidence type="ECO:0000313" key="2">
    <source>
        <dbReference type="Proteomes" id="UP000185622"/>
    </source>
</evidence>
<sequence length="106" mass="10445">MSASADAGATAGVDQGASIMTCGQLIAGSKANGAASTDQFSDYQAGTDGEVEIAALSYQQGESAENGSAGLKNAVGSDGTDYTADDVETAFIDTDDNLIVVVNGNA</sequence>
<protein>
    <submittedName>
        <fullName evidence="1">Uncharacterized protein</fullName>
    </submittedName>
</protein>
<proteinExistence type="predicted"/>
<gene>
    <name evidence="1" type="ORF">BMG03_19485</name>
</gene>
<organism evidence="1 2">
    <name type="scientific">Thioclava nitratireducens</name>
    <dbReference type="NCBI Taxonomy" id="1915078"/>
    <lineage>
        <taxon>Bacteria</taxon>
        <taxon>Pseudomonadati</taxon>
        <taxon>Pseudomonadota</taxon>
        <taxon>Alphaproteobacteria</taxon>
        <taxon>Rhodobacterales</taxon>
        <taxon>Paracoccaceae</taxon>
        <taxon>Thioclava</taxon>
    </lineage>
</organism>
<evidence type="ECO:0000313" key="1">
    <source>
        <dbReference type="EMBL" id="AQS50100.1"/>
    </source>
</evidence>
<reference evidence="1 2" key="1">
    <citation type="submission" date="2017-01" db="EMBL/GenBank/DDBJ databases">
        <title>The complete genome sequence of a sulfur-oxidizing marine bacterium Thioclava sp. 25B10_4T.</title>
        <authorList>
            <person name="Liu Y."/>
            <person name="Lai Q."/>
            <person name="Shao Z."/>
        </authorList>
    </citation>
    <scope>NUCLEOTIDE SEQUENCE [LARGE SCALE GENOMIC DNA]</scope>
    <source>
        <strain evidence="1 2">25B10_4</strain>
        <plasmid evidence="1 2">unnamed1</plasmid>
    </source>
</reference>
<accession>A0ABM6IMP4</accession>
<name>A0ABM6IMP4_9RHOB</name>
<dbReference type="RefSeq" id="WP_075777668.1">
    <property type="nucleotide sequence ID" value="NZ_CP019438.1"/>
</dbReference>